<gene>
    <name evidence="1" type="ORF">JF539_05270</name>
</gene>
<dbReference type="InterPro" id="IPR011330">
    <property type="entry name" value="Glyco_hydro/deAcase_b/a-brl"/>
</dbReference>
<dbReference type="AlphaFoldDB" id="A0A939EBW9"/>
<dbReference type="GO" id="GO:0005975">
    <property type="term" value="P:carbohydrate metabolic process"/>
    <property type="evidence" value="ECO:0007669"/>
    <property type="project" value="InterPro"/>
</dbReference>
<evidence type="ECO:0000313" key="2">
    <source>
        <dbReference type="Proteomes" id="UP000664096"/>
    </source>
</evidence>
<name>A0A939EBW9_9HYPH</name>
<organism evidence="1 2">
    <name type="scientific">Roseibium aggregatum</name>
    <dbReference type="NCBI Taxonomy" id="187304"/>
    <lineage>
        <taxon>Bacteria</taxon>
        <taxon>Pseudomonadati</taxon>
        <taxon>Pseudomonadota</taxon>
        <taxon>Alphaproteobacteria</taxon>
        <taxon>Hyphomicrobiales</taxon>
        <taxon>Stappiaceae</taxon>
        <taxon>Roseibium</taxon>
    </lineage>
</organism>
<protein>
    <submittedName>
        <fullName evidence="1">Polysaccharide deacetylase family protein</fullName>
    </submittedName>
</protein>
<reference evidence="1" key="1">
    <citation type="submission" date="2020-12" db="EMBL/GenBank/DDBJ databases">
        <title>Oil enriched cultivation method for isolating marine PHA-producing bacteria.</title>
        <authorList>
            <person name="Zheng W."/>
            <person name="Yu S."/>
            <person name="Huang Y."/>
        </authorList>
    </citation>
    <scope>NUCLEOTIDE SEQUENCE</scope>
    <source>
        <strain evidence="1">SY-2-12</strain>
    </source>
</reference>
<dbReference type="SUPFAM" id="SSF88713">
    <property type="entry name" value="Glycoside hydrolase/deacetylase"/>
    <property type="match status" value="1"/>
</dbReference>
<dbReference type="EMBL" id="JAEKJZ010000001">
    <property type="protein sequence ID" value="MBN9669739.1"/>
    <property type="molecule type" value="Genomic_DNA"/>
</dbReference>
<dbReference type="Proteomes" id="UP000664096">
    <property type="component" value="Unassembled WGS sequence"/>
</dbReference>
<proteinExistence type="predicted"/>
<dbReference type="InterPro" id="IPR049591">
    <property type="entry name" value="CE4_u4-like"/>
</dbReference>
<dbReference type="Gene3D" id="3.20.20.370">
    <property type="entry name" value="Glycoside hydrolase/deacetylase"/>
    <property type="match status" value="1"/>
</dbReference>
<accession>A0A939EBW9</accession>
<sequence length="258" mass="29495">MTQDRKRFTNELTAHLDWFAERGRKVRFWWRDDDAIEPTPALNRLLELANRHGVDVALAVIPKTATEALAKRLSAAPHALVLQHGFQHRNFQRKDLGEKAAELGSRRVPDELMAQLAEGKTRLEELFGDKFIPAMVPPWNRIDPEISRRLPGLGLPGLSSFTWHNFPRAHQIQSHIDILKWKKQVRFIGWTSARLRFDLQLTRRRNTGPEPLGILSHHLVHDEGCFEFLEVFLDIAAHHEGAEWPNAKSLFAGTGGPL</sequence>
<dbReference type="CDD" id="cd10928">
    <property type="entry name" value="CE4_u4"/>
    <property type="match status" value="1"/>
</dbReference>
<dbReference type="RefSeq" id="WP_207139279.1">
    <property type="nucleotide sequence ID" value="NZ_JAEKJZ010000001.1"/>
</dbReference>
<comment type="caution">
    <text evidence="1">The sequence shown here is derived from an EMBL/GenBank/DDBJ whole genome shotgun (WGS) entry which is preliminary data.</text>
</comment>
<evidence type="ECO:0000313" key="1">
    <source>
        <dbReference type="EMBL" id="MBN9669739.1"/>
    </source>
</evidence>